<feature type="region of interest" description="Disordered" evidence="1">
    <location>
        <begin position="1"/>
        <end position="24"/>
    </location>
</feature>
<name>A0A0A9DZH1_ARUDO</name>
<evidence type="ECO:0000256" key="1">
    <source>
        <dbReference type="SAM" id="MobiDB-lite"/>
    </source>
</evidence>
<organism evidence="2">
    <name type="scientific">Arundo donax</name>
    <name type="common">Giant reed</name>
    <name type="synonym">Donax arundinaceus</name>
    <dbReference type="NCBI Taxonomy" id="35708"/>
    <lineage>
        <taxon>Eukaryota</taxon>
        <taxon>Viridiplantae</taxon>
        <taxon>Streptophyta</taxon>
        <taxon>Embryophyta</taxon>
        <taxon>Tracheophyta</taxon>
        <taxon>Spermatophyta</taxon>
        <taxon>Magnoliopsida</taxon>
        <taxon>Liliopsida</taxon>
        <taxon>Poales</taxon>
        <taxon>Poaceae</taxon>
        <taxon>PACMAD clade</taxon>
        <taxon>Arundinoideae</taxon>
        <taxon>Arundineae</taxon>
        <taxon>Arundo</taxon>
    </lineage>
</organism>
<evidence type="ECO:0000313" key="2">
    <source>
        <dbReference type="EMBL" id="JAD93196.1"/>
    </source>
</evidence>
<reference evidence="2" key="1">
    <citation type="submission" date="2014-09" db="EMBL/GenBank/DDBJ databases">
        <authorList>
            <person name="Magalhaes I.L.F."/>
            <person name="Oliveira U."/>
            <person name="Santos F.R."/>
            <person name="Vidigal T.H.D.A."/>
            <person name="Brescovit A.D."/>
            <person name="Santos A.J."/>
        </authorList>
    </citation>
    <scope>NUCLEOTIDE SEQUENCE</scope>
    <source>
        <tissue evidence="2">Shoot tissue taken approximately 20 cm above the soil surface</tissue>
    </source>
</reference>
<proteinExistence type="predicted"/>
<accession>A0A0A9DZH1</accession>
<protein>
    <submittedName>
        <fullName evidence="2">Uncharacterized protein</fullName>
    </submittedName>
</protein>
<sequence>MGLCTKGKLTSALLPSPDISSQRE</sequence>
<reference evidence="2" key="2">
    <citation type="journal article" date="2015" name="Data Brief">
        <title>Shoot transcriptome of the giant reed, Arundo donax.</title>
        <authorList>
            <person name="Barrero R.A."/>
            <person name="Guerrero F.D."/>
            <person name="Moolhuijzen P."/>
            <person name="Goolsby J.A."/>
            <person name="Tidwell J."/>
            <person name="Bellgard S.E."/>
            <person name="Bellgard M.I."/>
        </authorList>
    </citation>
    <scope>NUCLEOTIDE SEQUENCE</scope>
    <source>
        <tissue evidence="2">Shoot tissue taken approximately 20 cm above the soil surface</tissue>
    </source>
</reference>
<dbReference type="EMBL" id="GBRH01204699">
    <property type="protein sequence ID" value="JAD93196.1"/>
    <property type="molecule type" value="Transcribed_RNA"/>
</dbReference>
<dbReference type="AlphaFoldDB" id="A0A0A9DZH1"/>